<gene>
    <name evidence="2" type="primary">PCC1</name>
    <name evidence="2" type="ORF">KLMA_30716</name>
</gene>
<sequence length="87" mass="10022">MMNKGDPFEHSLRLEVPFENSRQADVARKVLLPDPIMKPEDFHVRYSAQDSKLVCDFESVDERILRVGVNSVIESIKTIIETMDELC</sequence>
<reference evidence="2 3" key="1">
    <citation type="journal article" date="2015" name="Biotechnol. Biofuels">
        <title>Genetic basis of the highly efficient yeast Kluyveromyces marxianus: complete genome sequence and transcriptome analyses.</title>
        <authorList>
            <person name="Lertwattanasakul N."/>
            <person name="Kosaka T."/>
            <person name="Hosoyama A."/>
            <person name="Suzuki Y."/>
            <person name="Rodrussamee N."/>
            <person name="Matsutani M."/>
            <person name="Murata M."/>
            <person name="Fujimoto N."/>
            <person name="Suprayogi"/>
            <person name="Tsuchikane K."/>
            <person name="Limtong S."/>
            <person name="Fujita N."/>
            <person name="Yamada M."/>
        </authorList>
    </citation>
    <scope>NUCLEOTIDE SEQUENCE [LARGE SCALE GENOMIC DNA]</scope>
    <source>
        <strain evidence="3">DMKU3-1042 / BCC 29191 / NBRC 104275</strain>
    </source>
</reference>
<dbReference type="Gene3D" id="3.30.310.50">
    <property type="entry name" value="Alpha-D-phosphohexomutase, C-terminal domain"/>
    <property type="match status" value="1"/>
</dbReference>
<evidence type="ECO:0000313" key="2">
    <source>
        <dbReference type="EMBL" id="BAO40011.1"/>
    </source>
</evidence>
<evidence type="ECO:0000313" key="3">
    <source>
        <dbReference type="Proteomes" id="UP000065495"/>
    </source>
</evidence>
<dbReference type="GO" id="GO:0000408">
    <property type="term" value="C:EKC/KEOPS complex"/>
    <property type="evidence" value="ECO:0007669"/>
    <property type="project" value="TreeGrafter"/>
</dbReference>
<dbReference type="GeneID" id="34715984"/>
<dbReference type="VEuPathDB" id="FungiDB:KLMA_30716"/>
<dbReference type="PANTHER" id="PTHR31283">
    <property type="entry name" value="EKC/KEOPS COMPLEX SUBUNIT PCC1 FAMILY MEMBER"/>
    <property type="match status" value="1"/>
</dbReference>
<dbReference type="GO" id="GO:0070525">
    <property type="term" value="P:tRNA threonylcarbamoyladenosine metabolic process"/>
    <property type="evidence" value="ECO:0007669"/>
    <property type="project" value="TreeGrafter"/>
</dbReference>
<dbReference type="Pfam" id="PF09341">
    <property type="entry name" value="Pcc1"/>
    <property type="match status" value="1"/>
</dbReference>
<dbReference type="PANTHER" id="PTHR31283:SF5">
    <property type="entry name" value="EKC_KEOPS COMPLEX SUBUNIT LAGE3"/>
    <property type="match status" value="1"/>
</dbReference>
<protein>
    <submittedName>
        <fullName evidence="2">Polarized growth chromatin-associated controller 1</fullName>
    </submittedName>
</protein>
<proteinExistence type="inferred from homology"/>
<dbReference type="AlphaFoldDB" id="W0TB25"/>
<evidence type="ECO:0000256" key="1">
    <source>
        <dbReference type="ARBA" id="ARBA00007073"/>
    </source>
</evidence>
<comment type="similarity">
    <text evidence="1">Belongs to the CTAG/PCC1 family.</text>
</comment>
<dbReference type="OrthoDB" id="10025739at2759"/>
<organism evidence="2 3">
    <name type="scientific">Kluyveromyces marxianus (strain DMKU3-1042 / BCC 29191 / NBRC 104275)</name>
    <name type="common">Yeast</name>
    <name type="synonym">Candida kefyr</name>
    <dbReference type="NCBI Taxonomy" id="1003335"/>
    <lineage>
        <taxon>Eukaryota</taxon>
        <taxon>Fungi</taxon>
        <taxon>Dikarya</taxon>
        <taxon>Ascomycota</taxon>
        <taxon>Saccharomycotina</taxon>
        <taxon>Saccharomycetes</taxon>
        <taxon>Saccharomycetales</taxon>
        <taxon>Saccharomycetaceae</taxon>
        <taxon>Kluyveromyces</taxon>
    </lineage>
</organism>
<dbReference type="RefSeq" id="XP_022675841.1">
    <property type="nucleotide sequence ID" value="XM_022819257.1"/>
</dbReference>
<accession>W0TB25</accession>
<dbReference type="KEGG" id="kmx:KLMA_30716"/>
<dbReference type="EMBL" id="AP012215">
    <property type="protein sequence ID" value="BAO40011.1"/>
    <property type="molecule type" value="Genomic_DNA"/>
</dbReference>
<name>W0TB25_KLUMD</name>
<dbReference type="Proteomes" id="UP000065495">
    <property type="component" value="Chromosome 3"/>
</dbReference>
<dbReference type="InterPro" id="IPR015419">
    <property type="entry name" value="CTAG/Pcc1"/>
</dbReference>